<sequence length="153" mass="17633">MNAILKLKNLDLDRIEGFDKEILFEKELEKDKNPMFESTKDLKMYDRSIGEKDKINKLENLTKMDNANCKVLDEFDQKEKKAAQLEVDLPGAKTLVIVSKNQSHVIPILNISTKPQLLNLIVNEVLDTYYDINETVGEPFNDAVFGFNKKQKK</sequence>
<proteinExistence type="predicted"/>
<dbReference type="Proteomes" id="UP000789901">
    <property type="component" value="Unassembled WGS sequence"/>
</dbReference>
<organism evidence="1 2">
    <name type="scientific">Gigaspora margarita</name>
    <dbReference type="NCBI Taxonomy" id="4874"/>
    <lineage>
        <taxon>Eukaryota</taxon>
        <taxon>Fungi</taxon>
        <taxon>Fungi incertae sedis</taxon>
        <taxon>Mucoromycota</taxon>
        <taxon>Glomeromycotina</taxon>
        <taxon>Glomeromycetes</taxon>
        <taxon>Diversisporales</taxon>
        <taxon>Gigasporaceae</taxon>
        <taxon>Gigaspora</taxon>
    </lineage>
</organism>
<gene>
    <name evidence="1" type="ORF">GMARGA_LOCUS17137</name>
</gene>
<name>A0ABN7VCN4_GIGMA</name>
<comment type="caution">
    <text evidence="1">The sequence shown here is derived from an EMBL/GenBank/DDBJ whole genome shotgun (WGS) entry which is preliminary data.</text>
</comment>
<protein>
    <submittedName>
        <fullName evidence="1">29702_t:CDS:1</fullName>
    </submittedName>
</protein>
<dbReference type="EMBL" id="CAJVQB010012793">
    <property type="protein sequence ID" value="CAG8757987.1"/>
    <property type="molecule type" value="Genomic_DNA"/>
</dbReference>
<keyword evidence="2" id="KW-1185">Reference proteome</keyword>
<reference evidence="1 2" key="1">
    <citation type="submission" date="2021-06" db="EMBL/GenBank/DDBJ databases">
        <authorList>
            <person name="Kallberg Y."/>
            <person name="Tangrot J."/>
            <person name="Rosling A."/>
        </authorList>
    </citation>
    <scope>NUCLEOTIDE SEQUENCE [LARGE SCALE GENOMIC DNA]</scope>
    <source>
        <strain evidence="1 2">120-4 pot B 10/14</strain>
    </source>
</reference>
<accession>A0ABN7VCN4</accession>
<evidence type="ECO:0000313" key="2">
    <source>
        <dbReference type="Proteomes" id="UP000789901"/>
    </source>
</evidence>
<evidence type="ECO:0000313" key="1">
    <source>
        <dbReference type="EMBL" id="CAG8757987.1"/>
    </source>
</evidence>